<gene>
    <name evidence="2" type="ORF">SLEP1_g37859</name>
</gene>
<dbReference type="PANTHER" id="PTHR31739">
    <property type="entry name" value="ENT-COPALYL DIPHOSPHATE SYNTHASE, CHLOROPLASTIC"/>
    <property type="match status" value="1"/>
</dbReference>
<dbReference type="GO" id="GO:0016102">
    <property type="term" value="P:diterpenoid biosynthetic process"/>
    <property type="evidence" value="ECO:0007669"/>
    <property type="project" value="TreeGrafter"/>
</dbReference>
<dbReference type="EMBL" id="BPVZ01000080">
    <property type="protein sequence ID" value="GKV28870.1"/>
    <property type="molecule type" value="Genomic_DNA"/>
</dbReference>
<dbReference type="AlphaFoldDB" id="A0AAV5KW40"/>
<protein>
    <submittedName>
        <fullName evidence="2">Uncharacterized protein</fullName>
    </submittedName>
</protein>
<evidence type="ECO:0000313" key="3">
    <source>
        <dbReference type="Proteomes" id="UP001054252"/>
    </source>
</evidence>
<dbReference type="GO" id="GO:0000287">
    <property type="term" value="F:magnesium ion binding"/>
    <property type="evidence" value="ECO:0007669"/>
    <property type="project" value="TreeGrafter"/>
</dbReference>
<evidence type="ECO:0000313" key="2">
    <source>
        <dbReference type="EMBL" id="GKV28870.1"/>
    </source>
</evidence>
<organism evidence="2 3">
    <name type="scientific">Rubroshorea leprosula</name>
    <dbReference type="NCBI Taxonomy" id="152421"/>
    <lineage>
        <taxon>Eukaryota</taxon>
        <taxon>Viridiplantae</taxon>
        <taxon>Streptophyta</taxon>
        <taxon>Embryophyta</taxon>
        <taxon>Tracheophyta</taxon>
        <taxon>Spermatophyta</taxon>
        <taxon>Magnoliopsida</taxon>
        <taxon>eudicotyledons</taxon>
        <taxon>Gunneridae</taxon>
        <taxon>Pentapetalae</taxon>
        <taxon>rosids</taxon>
        <taxon>malvids</taxon>
        <taxon>Malvales</taxon>
        <taxon>Dipterocarpaceae</taxon>
        <taxon>Rubroshorea</taxon>
    </lineage>
</organism>
<dbReference type="Gene3D" id="1.50.10.160">
    <property type="match status" value="1"/>
</dbReference>
<keyword evidence="3" id="KW-1185">Reference proteome</keyword>
<comment type="caution">
    <text evidence="2">The sequence shown here is derived from an EMBL/GenBank/DDBJ whole genome shotgun (WGS) entry which is preliminary data.</text>
</comment>
<proteinExistence type="predicted"/>
<dbReference type="PANTHER" id="PTHR31739:SF25">
    <property type="entry name" value="(E,E)-GERANYLLINALOOL SYNTHASE"/>
    <property type="match status" value="1"/>
</dbReference>
<accession>A0AAV5KW40</accession>
<dbReference type="InterPro" id="IPR050148">
    <property type="entry name" value="Terpene_synthase-like"/>
</dbReference>
<dbReference type="Proteomes" id="UP001054252">
    <property type="component" value="Unassembled WGS sequence"/>
</dbReference>
<sequence length="197" mass="21819">MELSLSSIQTLVKDIEEEMFLNIDSYSFVSPSAYDTAWLAMVRDPQEPEGAWIGYWGECDGHGMPTIESLPATLACVVALKKWNVGTKEVERAIPPLPCAPDVAFLFRNLYLVKAEDGCKLASIVNSIGLEAFVKDAMDCSITFKLCLVFSISCASFSICDATDKTPNVALFAVLLEFALVEENCLFLRYFPDFEDL</sequence>
<evidence type="ECO:0000256" key="1">
    <source>
        <dbReference type="ARBA" id="ARBA00022842"/>
    </source>
</evidence>
<keyword evidence="1" id="KW-0460">Magnesium</keyword>
<dbReference type="GO" id="GO:0010333">
    <property type="term" value="F:terpene synthase activity"/>
    <property type="evidence" value="ECO:0007669"/>
    <property type="project" value="InterPro"/>
</dbReference>
<name>A0AAV5KW40_9ROSI</name>
<reference evidence="2 3" key="1">
    <citation type="journal article" date="2021" name="Commun. Biol.">
        <title>The genome of Shorea leprosula (Dipterocarpaceae) highlights the ecological relevance of drought in aseasonal tropical rainforests.</title>
        <authorList>
            <person name="Ng K.K.S."/>
            <person name="Kobayashi M.J."/>
            <person name="Fawcett J.A."/>
            <person name="Hatakeyama M."/>
            <person name="Paape T."/>
            <person name="Ng C.H."/>
            <person name="Ang C.C."/>
            <person name="Tnah L.H."/>
            <person name="Lee C.T."/>
            <person name="Nishiyama T."/>
            <person name="Sese J."/>
            <person name="O'Brien M.J."/>
            <person name="Copetti D."/>
            <person name="Mohd Noor M.I."/>
            <person name="Ong R.C."/>
            <person name="Putra M."/>
            <person name="Sireger I.Z."/>
            <person name="Indrioko S."/>
            <person name="Kosugi Y."/>
            <person name="Izuno A."/>
            <person name="Isagi Y."/>
            <person name="Lee S.L."/>
            <person name="Shimizu K.K."/>
        </authorList>
    </citation>
    <scope>NUCLEOTIDE SEQUENCE [LARGE SCALE GENOMIC DNA]</scope>
    <source>
        <strain evidence="2">214</strain>
    </source>
</reference>